<proteinExistence type="predicted"/>
<feature type="transmembrane region" description="Helical" evidence="2">
    <location>
        <begin position="115"/>
        <end position="137"/>
    </location>
</feature>
<dbReference type="Proteomes" id="UP000085678">
    <property type="component" value="Unplaced"/>
</dbReference>
<dbReference type="GeneID" id="106167894"/>
<dbReference type="Pfam" id="PF09772">
    <property type="entry name" value="Tmem26"/>
    <property type="match status" value="1"/>
</dbReference>
<keyword evidence="2" id="KW-0812">Transmembrane</keyword>
<evidence type="ECO:0000313" key="3">
    <source>
        <dbReference type="Proteomes" id="UP000085678"/>
    </source>
</evidence>
<evidence type="ECO:0000313" key="4">
    <source>
        <dbReference type="RefSeq" id="XP_013402243.1"/>
    </source>
</evidence>
<feature type="compositionally biased region" description="Basic residues" evidence="1">
    <location>
        <begin position="456"/>
        <end position="466"/>
    </location>
</feature>
<sequence length="498" mass="57055">MSAADDVVDSKSCCPKVTTHKIALYIGLGFLQLLCYALPYFLAIWHVVDKFKEETIPQNVSHERDHFLHGLDVTAGFFWNIMIAIFVGLVTVALIVYFAIKVSWPHAREWWRPSIAVYVIFCLLPVMTLFGVTYKVYAPKIPCSVVKTHPETSTGNSTDNCSTVLGESTSSLQAAKFDSFDEWSMFILQVTLICLIINEWFAKFQEVKKGSEIEDVYPIIKQCGSEFFPLYDIATFQGLLLQRDVFANNALVVSIVAFTLLSTLKFVPTPPKDEFGKNKLKAERSRTYSACYYLNQVLIQDIPYLLVRIYIMASLRNGRTLNELVFSFKNAFYIAWYLLLIVLLFIAAEKAEDEMEIHVVEVQKNVTDIMRENVKRSRKQRAYLQDTEASLQNPVHGEKPRRSKNGNLHSLLLDETVKDGQEKVRKSRRKKSEKSGHRKRKDEGTVLDESAEAKRKEHRRKKKKGVSPRPKISPETTNEKDESSHDARFILSRDLHPV</sequence>
<dbReference type="KEGG" id="lak:106167894"/>
<feature type="compositionally biased region" description="Basic and acidic residues" evidence="1">
    <location>
        <begin position="415"/>
        <end position="424"/>
    </location>
</feature>
<dbReference type="InterPro" id="IPR019169">
    <property type="entry name" value="Transmembrane_26"/>
</dbReference>
<keyword evidence="3" id="KW-1185">Reference proteome</keyword>
<feature type="compositionally biased region" description="Basic residues" evidence="1">
    <location>
        <begin position="425"/>
        <end position="440"/>
    </location>
</feature>
<feature type="transmembrane region" description="Helical" evidence="2">
    <location>
        <begin position="246"/>
        <end position="267"/>
    </location>
</feature>
<feature type="transmembrane region" description="Helical" evidence="2">
    <location>
        <begin position="183"/>
        <end position="202"/>
    </location>
</feature>
<accession>A0A1S3IW06</accession>
<organism evidence="3 4">
    <name type="scientific">Lingula anatina</name>
    <name type="common">Brachiopod</name>
    <name type="synonym">Lingula unguis</name>
    <dbReference type="NCBI Taxonomy" id="7574"/>
    <lineage>
        <taxon>Eukaryota</taxon>
        <taxon>Metazoa</taxon>
        <taxon>Spiralia</taxon>
        <taxon>Lophotrochozoa</taxon>
        <taxon>Brachiopoda</taxon>
        <taxon>Linguliformea</taxon>
        <taxon>Lingulata</taxon>
        <taxon>Lingulida</taxon>
        <taxon>Linguloidea</taxon>
        <taxon>Lingulidae</taxon>
        <taxon>Lingula</taxon>
    </lineage>
</organism>
<dbReference type="InParanoid" id="A0A1S3IW06"/>
<feature type="region of interest" description="Disordered" evidence="1">
    <location>
        <begin position="377"/>
        <end position="498"/>
    </location>
</feature>
<dbReference type="RefSeq" id="XP_013402243.1">
    <property type="nucleotide sequence ID" value="XM_013546789.2"/>
</dbReference>
<keyword evidence="2" id="KW-1133">Transmembrane helix</keyword>
<dbReference type="AlphaFoldDB" id="A0A1S3IW06"/>
<name>A0A1S3IW06_LINAN</name>
<reference evidence="4" key="1">
    <citation type="submission" date="2025-08" db="UniProtKB">
        <authorList>
            <consortium name="RefSeq"/>
        </authorList>
    </citation>
    <scope>IDENTIFICATION</scope>
    <source>
        <tissue evidence="4">Gonads</tissue>
    </source>
</reference>
<feature type="compositionally biased region" description="Basic and acidic residues" evidence="1">
    <location>
        <begin position="477"/>
        <end position="498"/>
    </location>
</feature>
<keyword evidence="2" id="KW-0472">Membrane</keyword>
<feature type="transmembrane region" description="Helical" evidence="2">
    <location>
        <begin position="331"/>
        <end position="348"/>
    </location>
</feature>
<protein>
    <submittedName>
        <fullName evidence="4">Uncharacterized protein LOC106167894</fullName>
    </submittedName>
</protein>
<evidence type="ECO:0000256" key="2">
    <source>
        <dbReference type="SAM" id="Phobius"/>
    </source>
</evidence>
<feature type="transmembrane region" description="Helical" evidence="2">
    <location>
        <begin position="77"/>
        <end position="100"/>
    </location>
</feature>
<gene>
    <name evidence="4" type="primary">LOC106167894</name>
</gene>
<feature type="transmembrane region" description="Helical" evidence="2">
    <location>
        <begin position="22"/>
        <end position="48"/>
    </location>
</feature>
<dbReference type="OrthoDB" id="6286514at2759"/>
<evidence type="ECO:0000256" key="1">
    <source>
        <dbReference type="SAM" id="MobiDB-lite"/>
    </source>
</evidence>